<evidence type="ECO:0000256" key="2">
    <source>
        <dbReference type="ARBA" id="ARBA00022840"/>
    </source>
</evidence>
<dbReference type="EMBL" id="UINC01001402">
    <property type="protein sequence ID" value="SUZ79798.1"/>
    <property type="molecule type" value="Genomic_DNA"/>
</dbReference>
<evidence type="ECO:0008006" key="4">
    <source>
        <dbReference type="Google" id="ProtNLM"/>
    </source>
</evidence>
<protein>
    <recommendedName>
        <fullName evidence="4">Dephospho-CoA kinase</fullName>
    </recommendedName>
</protein>
<dbReference type="CDD" id="cd02022">
    <property type="entry name" value="DPCK"/>
    <property type="match status" value="1"/>
</dbReference>
<sequence>MLKIGLTGGIGCGKSVVSACFSEWGAYIFDADEEAKKILRENETAQSEIIAEFGTDVLGLDNKIDKKKLSRIAFQDEYHQLRINTTIHPYIFREIDARFDKITKKGKHNLFVLDAALIYESGADTHMDYVIVVTSRMGLRTERVMQRGGLTREEFLQRVDLQWPDEDKIHLADFVIQNNSTEDSVRQEARLIFDKLL</sequence>
<dbReference type="NCBIfam" id="TIGR00152">
    <property type="entry name" value="dephospho-CoA kinase"/>
    <property type="match status" value="1"/>
</dbReference>
<keyword evidence="2" id="KW-0067">ATP-binding</keyword>
<dbReference type="InterPro" id="IPR027417">
    <property type="entry name" value="P-loop_NTPase"/>
</dbReference>
<dbReference type="PANTHER" id="PTHR10695">
    <property type="entry name" value="DEPHOSPHO-COA KINASE-RELATED"/>
    <property type="match status" value="1"/>
</dbReference>
<dbReference type="AlphaFoldDB" id="A0A381QLQ3"/>
<dbReference type="GO" id="GO:0005524">
    <property type="term" value="F:ATP binding"/>
    <property type="evidence" value="ECO:0007669"/>
    <property type="project" value="UniProtKB-KW"/>
</dbReference>
<gene>
    <name evidence="3" type="ORF">METZ01_LOCUS32652</name>
</gene>
<dbReference type="PROSITE" id="PS51219">
    <property type="entry name" value="DPCK"/>
    <property type="match status" value="1"/>
</dbReference>
<accession>A0A381QLQ3</accession>
<proteinExistence type="inferred from homology"/>
<dbReference type="Gene3D" id="3.40.50.300">
    <property type="entry name" value="P-loop containing nucleotide triphosphate hydrolases"/>
    <property type="match status" value="1"/>
</dbReference>
<dbReference type="HAMAP" id="MF_00376">
    <property type="entry name" value="Dephospho_CoA_kinase"/>
    <property type="match status" value="1"/>
</dbReference>
<name>A0A381QLQ3_9ZZZZ</name>
<evidence type="ECO:0000313" key="3">
    <source>
        <dbReference type="EMBL" id="SUZ79798.1"/>
    </source>
</evidence>
<dbReference type="GO" id="GO:0015937">
    <property type="term" value="P:coenzyme A biosynthetic process"/>
    <property type="evidence" value="ECO:0007669"/>
    <property type="project" value="InterPro"/>
</dbReference>
<organism evidence="3">
    <name type="scientific">marine metagenome</name>
    <dbReference type="NCBI Taxonomy" id="408172"/>
    <lineage>
        <taxon>unclassified sequences</taxon>
        <taxon>metagenomes</taxon>
        <taxon>ecological metagenomes</taxon>
    </lineage>
</organism>
<reference evidence="3" key="1">
    <citation type="submission" date="2018-05" db="EMBL/GenBank/DDBJ databases">
        <authorList>
            <person name="Lanie J.A."/>
            <person name="Ng W.-L."/>
            <person name="Kazmierczak K.M."/>
            <person name="Andrzejewski T.M."/>
            <person name="Davidsen T.M."/>
            <person name="Wayne K.J."/>
            <person name="Tettelin H."/>
            <person name="Glass J.I."/>
            <person name="Rusch D."/>
            <person name="Podicherti R."/>
            <person name="Tsui H.-C.T."/>
            <person name="Winkler M.E."/>
        </authorList>
    </citation>
    <scope>NUCLEOTIDE SEQUENCE</scope>
</reference>
<dbReference type="GO" id="GO:0004140">
    <property type="term" value="F:dephospho-CoA kinase activity"/>
    <property type="evidence" value="ECO:0007669"/>
    <property type="project" value="InterPro"/>
</dbReference>
<evidence type="ECO:0000256" key="1">
    <source>
        <dbReference type="ARBA" id="ARBA00022741"/>
    </source>
</evidence>
<dbReference type="InterPro" id="IPR001977">
    <property type="entry name" value="Depp_CoAkinase"/>
</dbReference>
<dbReference type="Pfam" id="PF01121">
    <property type="entry name" value="CoaE"/>
    <property type="match status" value="1"/>
</dbReference>
<keyword evidence="1" id="KW-0547">Nucleotide-binding</keyword>
<dbReference type="SUPFAM" id="SSF52540">
    <property type="entry name" value="P-loop containing nucleoside triphosphate hydrolases"/>
    <property type="match status" value="1"/>
</dbReference>
<dbReference type="PANTHER" id="PTHR10695:SF46">
    <property type="entry name" value="BIFUNCTIONAL COENZYME A SYNTHASE-RELATED"/>
    <property type="match status" value="1"/>
</dbReference>